<reference evidence="2" key="1">
    <citation type="submission" date="2018-01" db="EMBL/GenBank/DDBJ databases">
        <title>Complete genome of Tamlana sp. UJ94.</title>
        <authorList>
            <person name="Jung J."/>
            <person name="Chung D."/>
            <person name="Bae S.S."/>
            <person name="Baek K."/>
        </authorList>
    </citation>
    <scope>NUCLEOTIDE SEQUENCE [LARGE SCALE GENOMIC DNA]</scope>
    <source>
        <strain evidence="2">UJ94</strain>
    </source>
</reference>
<protein>
    <recommendedName>
        <fullName evidence="3">TonB-dependent receptor plug domain-containing protein</fullName>
    </recommendedName>
</protein>
<proteinExistence type="predicted"/>
<dbReference type="Gene3D" id="2.170.130.10">
    <property type="entry name" value="TonB-dependent receptor, plug domain"/>
    <property type="match status" value="1"/>
</dbReference>
<dbReference type="KEGG" id="taj:C1A40_01890"/>
<dbReference type="SUPFAM" id="SSF56935">
    <property type="entry name" value="Porins"/>
    <property type="match status" value="1"/>
</dbReference>
<evidence type="ECO:0008006" key="3">
    <source>
        <dbReference type="Google" id="ProtNLM"/>
    </source>
</evidence>
<accession>A0A2I7SEG7</accession>
<dbReference type="EMBL" id="CP025938">
    <property type="protein sequence ID" value="AUS04299.1"/>
    <property type="molecule type" value="Genomic_DNA"/>
</dbReference>
<dbReference type="Proteomes" id="UP000236592">
    <property type="component" value="Chromosome"/>
</dbReference>
<dbReference type="AlphaFoldDB" id="A0A2I7SEG7"/>
<dbReference type="Gene3D" id="2.60.40.1930">
    <property type="match status" value="1"/>
</dbReference>
<dbReference type="OrthoDB" id="679547at2"/>
<dbReference type="InterPro" id="IPR037066">
    <property type="entry name" value="Plug_dom_sf"/>
</dbReference>
<organism evidence="1 2">
    <name type="scientific">Pseudotamlana carrageenivorans</name>
    <dbReference type="NCBI Taxonomy" id="2069432"/>
    <lineage>
        <taxon>Bacteria</taxon>
        <taxon>Pseudomonadati</taxon>
        <taxon>Bacteroidota</taxon>
        <taxon>Flavobacteriia</taxon>
        <taxon>Flavobacteriales</taxon>
        <taxon>Flavobacteriaceae</taxon>
        <taxon>Pseudotamlana</taxon>
    </lineage>
</organism>
<evidence type="ECO:0000313" key="2">
    <source>
        <dbReference type="Proteomes" id="UP000236592"/>
    </source>
</evidence>
<evidence type="ECO:0000313" key="1">
    <source>
        <dbReference type="EMBL" id="AUS04299.1"/>
    </source>
</evidence>
<keyword evidence="2" id="KW-1185">Reference proteome</keyword>
<name>A0A2I7SEG7_9FLAO</name>
<dbReference type="RefSeq" id="WP_102994412.1">
    <property type="nucleotide sequence ID" value="NZ_CP025938.1"/>
</dbReference>
<sequence length="820" mass="93327">MIKKIIVGLTLLTCLSFTVTNHFRVLVLQKIGQYASNSYPEKIYVQTDKPYYALGDDIWFTAYLVNGITHKKSEKSNIIYVELINEQDSIISKKQLFTNTLSVAGDFNIRKNIKPGKYLLRAYTNYMRNGEENDLFQKEISIIDYNSNRIPLHLKEANPAQNLQGTRPNKPEINFYPEGGNLVNNLSSKIAIQVKNYNNTNLQGHIKDSENNIISSFKTSQYGIGITTLTPKENTSFYASIMINNEEFKYPLPDALPSGHTLSLVNSGDKITIKAASNHSIGLKNTFLVGHQRGKLVYEKYETTPTNEYIVTLNTELLLDGVTSFTLFDNNGNPVCERLVFIDTSKNDVNLQLDLSNNNPKTREKVAMQLSLKDKNGASLKGQISMSITDLDAIDQKTTDENIKTYLLLNSDIRGSIENPGYFFEKENDPRRRYELDLIMLTHGWRRFKWTDLLYEKSLKPKFSEEKGIYISGYTTALEGTKSRLASHTRMTFMGRIPYQENQKATSLGAFKYGPFVFNDSIKVLLEARVHDFKSEDLKNKKVSIYLDEPFYDSPKVVKEDVLKLILKDTTKISNFIKQAQTISTLDSIYLENATRLDEIVITAKKESEEAKRTAELNSRTNYGSATRRLDMANYKNQSHLTVFQLLRNIPGIITYGDSIYMRNKPVTRILVDDFPVDVLDVFNMTGDEVDFIDVLTGAQAASYSNVGVGVIAIYTKTGEFERNINIKNEPGIINFTTKGFYTAREYYAPNYEDDFTNLAKQDLRTTLHWEPTITFTDAPINTKEISFFTSDTRSKYGIRIEGITETGIPIYYVTTLDVD</sequence>
<gene>
    <name evidence="1" type="ORF">C1A40_01890</name>
</gene>